<feature type="domain" description="Response regulatory" evidence="13">
    <location>
        <begin position="686"/>
        <end position="800"/>
    </location>
</feature>
<dbReference type="InterPro" id="IPR005467">
    <property type="entry name" value="His_kinase_dom"/>
</dbReference>
<dbReference type="PROSITE" id="PS50109">
    <property type="entry name" value="HIS_KIN"/>
    <property type="match status" value="1"/>
</dbReference>
<dbReference type="Pfam" id="PF02518">
    <property type="entry name" value="HATPase_c"/>
    <property type="match status" value="1"/>
</dbReference>
<dbReference type="GO" id="GO:0006355">
    <property type="term" value="P:regulation of DNA-templated transcription"/>
    <property type="evidence" value="ECO:0007669"/>
    <property type="project" value="InterPro"/>
</dbReference>
<keyword evidence="4" id="KW-0808">Transferase</keyword>
<evidence type="ECO:0000259" key="15">
    <source>
        <dbReference type="PROSITE" id="PS50113"/>
    </source>
</evidence>
<dbReference type="EMBL" id="CP079194">
    <property type="protein sequence ID" value="QXT41170.1"/>
    <property type="molecule type" value="Genomic_DNA"/>
</dbReference>
<keyword evidence="17" id="KW-1185">Reference proteome</keyword>
<feature type="modified residue" description="4-aspartylphosphate" evidence="9">
    <location>
        <position position="735"/>
    </location>
</feature>
<evidence type="ECO:0000256" key="8">
    <source>
        <dbReference type="ARBA" id="ARBA00023012"/>
    </source>
</evidence>
<feature type="domain" description="PAC" evidence="15">
    <location>
        <begin position="206"/>
        <end position="258"/>
    </location>
</feature>
<organism evidence="16 17">
    <name type="scientific">Gymnodinialimonas ceratoperidinii</name>
    <dbReference type="NCBI Taxonomy" id="2856823"/>
    <lineage>
        <taxon>Bacteria</taxon>
        <taxon>Pseudomonadati</taxon>
        <taxon>Pseudomonadota</taxon>
        <taxon>Alphaproteobacteria</taxon>
        <taxon>Rhodobacterales</taxon>
        <taxon>Paracoccaceae</taxon>
        <taxon>Gymnodinialimonas</taxon>
    </lineage>
</organism>
<evidence type="ECO:0000259" key="13">
    <source>
        <dbReference type="PROSITE" id="PS50110"/>
    </source>
</evidence>
<dbReference type="PANTHER" id="PTHR43065">
    <property type="entry name" value="SENSOR HISTIDINE KINASE"/>
    <property type="match status" value="1"/>
</dbReference>
<evidence type="ECO:0000256" key="2">
    <source>
        <dbReference type="ARBA" id="ARBA00012438"/>
    </source>
</evidence>
<dbReference type="InterPro" id="IPR013767">
    <property type="entry name" value="PAS_fold"/>
</dbReference>
<feature type="region of interest" description="Disordered" evidence="11">
    <location>
        <begin position="518"/>
        <end position="537"/>
    </location>
</feature>
<evidence type="ECO:0000259" key="14">
    <source>
        <dbReference type="PROSITE" id="PS50112"/>
    </source>
</evidence>
<dbReference type="PROSITE" id="PS50110">
    <property type="entry name" value="RESPONSE_REGULATORY"/>
    <property type="match status" value="2"/>
</dbReference>
<evidence type="ECO:0000259" key="12">
    <source>
        <dbReference type="PROSITE" id="PS50109"/>
    </source>
</evidence>
<dbReference type="InterPro" id="IPR000700">
    <property type="entry name" value="PAS-assoc_C"/>
</dbReference>
<dbReference type="CDD" id="cd00156">
    <property type="entry name" value="REC"/>
    <property type="match status" value="1"/>
</dbReference>
<evidence type="ECO:0000256" key="11">
    <source>
        <dbReference type="SAM" id="MobiDB-lite"/>
    </source>
</evidence>
<evidence type="ECO:0000313" key="16">
    <source>
        <dbReference type="EMBL" id="QXT41170.1"/>
    </source>
</evidence>
<keyword evidence="8" id="KW-0902">Two-component regulatory system</keyword>
<feature type="domain" description="PAS" evidence="14">
    <location>
        <begin position="128"/>
        <end position="203"/>
    </location>
</feature>
<keyword evidence="6" id="KW-0418">Kinase</keyword>
<dbReference type="SMART" id="SM00388">
    <property type="entry name" value="HisKA"/>
    <property type="match status" value="1"/>
</dbReference>
<dbReference type="PROSITE" id="PS50112">
    <property type="entry name" value="PAS"/>
    <property type="match status" value="1"/>
</dbReference>
<feature type="domain" description="Histidine kinase" evidence="12">
    <location>
        <begin position="296"/>
        <end position="519"/>
    </location>
</feature>
<dbReference type="EC" id="2.7.13.3" evidence="2"/>
<keyword evidence="3 9" id="KW-0597">Phosphoprotein</keyword>
<keyword evidence="7" id="KW-0067">ATP-binding</keyword>
<dbReference type="Pfam" id="PF00989">
    <property type="entry name" value="PAS"/>
    <property type="match status" value="1"/>
</dbReference>
<evidence type="ECO:0000256" key="10">
    <source>
        <dbReference type="SAM" id="Coils"/>
    </source>
</evidence>
<dbReference type="KEGG" id="gce:KYE46_08165"/>
<dbReference type="CDD" id="cd00130">
    <property type="entry name" value="PAS"/>
    <property type="match status" value="2"/>
</dbReference>
<dbReference type="Pfam" id="PF00512">
    <property type="entry name" value="HisKA"/>
    <property type="match status" value="1"/>
</dbReference>
<dbReference type="Proteomes" id="UP000825009">
    <property type="component" value="Chromosome"/>
</dbReference>
<keyword evidence="10" id="KW-0175">Coiled coil</keyword>
<accession>A0A8F6YE34</accession>
<dbReference type="PANTHER" id="PTHR43065:SF42">
    <property type="entry name" value="TWO-COMPONENT SENSOR PPRA"/>
    <property type="match status" value="1"/>
</dbReference>
<name>A0A8F6YE34_9RHOB</name>
<feature type="modified residue" description="4-aspartylphosphate" evidence="9">
    <location>
        <position position="590"/>
    </location>
</feature>
<feature type="domain" description="Response regulatory" evidence="13">
    <location>
        <begin position="540"/>
        <end position="656"/>
    </location>
</feature>
<dbReference type="CDD" id="cd18161">
    <property type="entry name" value="REC_hyHK_blue-like"/>
    <property type="match status" value="1"/>
</dbReference>
<dbReference type="CDD" id="cd00082">
    <property type="entry name" value="HisKA"/>
    <property type="match status" value="1"/>
</dbReference>
<comment type="catalytic activity">
    <reaction evidence="1">
        <text>ATP + protein L-histidine = ADP + protein N-phospho-L-histidine.</text>
        <dbReference type="EC" id="2.7.13.3"/>
    </reaction>
</comment>
<dbReference type="NCBIfam" id="TIGR00229">
    <property type="entry name" value="sensory_box"/>
    <property type="match status" value="2"/>
</dbReference>
<evidence type="ECO:0000256" key="1">
    <source>
        <dbReference type="ARBA" id="ARBA00000085"/>
    </source>
</evidence>
<evidence type="ECO:0000256" key="7">
    <source>
        <dbReference type="ARBA" id="ARBA00022840"/>
    </source>
</evidence>
<dbReference type="SMART" id="SM00387">
    <property type="entry name" value="HATPase_c"/>
    <property type="match status" value="1"/>
</dbReference>
<proteinExistence type="predicted"/>
<gene>
    <name evidence="16" type="ORF">KYE46_08165</name>
</gene>
<dbReference type="GO" id="GO:0005524">
    <property type="term" value="F:ATP binding"/>
    <property type="evidence" value="ECO:0007669"/>
    <property type="project" value="UniProtKB-KW"/>
</dbReference>
<dbReference type="InterPro" id="IPR003661">
    <property type="entry name" value="HisK_dim/P_dom"/>
</dbReference>
<dbReference type="SMART" id="SM00091">
    <property type="entry name" value="PAS"/>
    <property type="match status" value="2"/>
</dbReference>
<feature type="coiled-coil region" evidence="10">
    <location>
        <begin position="260"/>
        <end position="287"/>
    </location>
</feature>
<reference evidence="16 17" key="1">
    <citation type="submission" date="2021-07" db="EMBL/GenBank/DDBJ databases">
        <title>A novel Jannaschia species isolated from marine dinoflagellate Ceratoperidinium margalefii.</title>
        <authorList>
            <person name="Jiang Y."/>
            <person name="Li Z."/>
        </authorList>
    </citation>
    <scope>NUCLEOTIDE SEQUENCE [LARGE SCALE GENOMIC DNA]</scope>
    <source>
        <strain evidence="16 17">J12C1-MA-4</strain>
    </source>
</reference>
<dbReference type="InterPro" id="IPR001789">
    <property type="entry name" value="Sig_transdc_resp-reg_receiver"/>
</dbReference>
<evidence type="ECO:0000256" key="5">
    <source>
        <dbReference type="ARBA" id="ARBA00022741"/>
    </source>
</evidence>
<evidence type="ECO:0000313" key="17">
    <source>
        <dbReference type="Proteomes" id="UP000825009"/>
    </source>
</evidence>
<dbReference type="AlphaFoldDB" id="A0A8F6YE34"/>
<evidence type="ECO:0000256" key="9">
    <source>
        <dbReference type="PROSITE-ProRule" id="PRU00169"/>
    </source>
</evidence>
<dbReference type="RefSeq" id="WP_219004827.1">
    <property type="nucleotide sequence ID" value="NZ_CP079194.1"/>
</dbReference>
<dbReference type="Pfam" id="PF13426">
    <property type="entry name" value="PAS_9"/>
    <property type="match status" value="1"/>
</dbReference>
<dbReference type="InterPro" id="IPR003594">
    <property type="entry name" value="HATPase_dom"/>
</dbReference>
<dbReference type="Pfam" id="PF00072">
    <property type="entry name" value="Response_reg"/>
    <property type="match status" value="2"/>
</dbReference>
<sequence length="803" mass="88477">MTSDQLGRIVEDAVSEVYVFSVDDFRFSLVNKGARDNLGFSMEELREMTPWDIKVEFSKEEFIALAEPLLKGERTEREFETVHQRKDGSRYDVWVHLQLISADGKRVFYTAIQDITKQKATAAALTKASSRLDAILSNTTMSIFMMDERQQCVFMNKAAEALTGYTFAETQGRPLHDVIHHTHPDGRPFPIEECEIDRAFPEGHQVQGEETFVHKDGSFYPVGFTASPMEDETGKTVGTVIEVREISDELRARNAEKEFSNALKARVDEAMAERDRLEARLVQSQKVEAMGQLTGGVAHDFNNLLQVIGSNLQLLLKEMPGDDPKRRFAENAIIGVSRGANLTAQLLAFSRQQPLEPKPKNVGRLLYGMDDMLRRTLGEAIEIETIIEGGLWNCLVDPSQMETVILNLAINARDAMSHHGKLTIEAANATFDESYAEQDPRVVPGQYVMLSITDTGSGISPDIIERVFDPFFTTKEPGEGTGLGLSMVYGFIQQSGGHVKIASEEGDGTTVRVYLPKTDREEEVEQSSSEGEAPKGNGEIVLVVEDEDAVRQTAVDQLRDLGYSVLTAENADNALAIVNSGVKIDVLFTDVVMPGNLRSPELAKLAKERLPDIGVLFTSGYTQNEIIRAGRLEGGVELLSKPYSRERLSRKIHEVLERRAAKMPPGSTEETADAAKGANGAAGKLRVLLLEDDFLIRMATADMLSDLGYEALEAGTIAEASDLLSREPVQVLLTDLGLPDGDGMDLVHRVLESHPEISVIIASGSDLNERLEDSGLQGSLTCLTKPYDQRALEQAFAQRLGRA</sequence>
<evidence type="ECO:0000256" key="4">
    <source>
        <dbReference type="ARBA" id="ARBA00022679"/>
    </source>
</evidence>
<keyword evidence="5" id="KW-0547">Nucleotide-binding</keyword>
<evidence type="ECO:0000256" key="6">
    <source>
        <dbReference type="ARBA" id="ARBA00022777"/>
    </source>
</evidence>
<dbReference type="GO" id="GO:0000155">
    <property type="term" value="F:phosphorelay sensor kinase activity"/>
    <property type="evidence" value="ECO:0007669"/>
    <property type="project" value="InterPro"/>
</dbReference>
<protein>
    <recommendedName>
        <fullName evidence="2">histidine kinase</fullName>
        <ecNumber evidence="2">2.7.13.3</ecNumber>
    </recommendedName>
</protein>
<dbReference type="InterPro" id="IPR001610">
    <property type="entry name" value="PAC"/>
</dbReference>
<dbReference type="SMART" id="SM00448">
    <property type="entry name" value="REC"/>
    <property type="match status" value="2"/>
</dbReference>
<dbReference type="InterPro" id="IPR000014">
    <property type="entry name" value="PAS"/>
</dbReference>
<evidence type="ECO:0000256" key="3">
    <source>
        <dbReference type="ARBA" id="ARBA00022553"/>
    </source>
</evidence>
<dbReference type="SMART" id="SM00086">
    <property type="entry name" value="PAC"/>
    <property type="match status" value="2"/>
</dbReference>
<dbReference type="PROSITE" id="PS50113">
    <property type="entry name" value="PAC"/>
    <property type="match status" value="1"/>
</dbReference>